<feature type="region of interest" description="Disordered" evidence="1">
    <location>
        <begin position="1"/>
        <end position="22"/>
    </location>
</feature>
<sequence>MPPRPSPSPALADPFSALDPSLHPATLHSIATSRRSPSPPDTTRLTDFAQHILGETGFGELLEAAREEENQREIAGVGDGPGEDHGLGHGGGIDVDVDVDGEGEGGEFVPEGEDVDVPPPPPRAYGGRKRRREDVEGVDPVRSKKDSHKEVERRRRDNINDGLTELASLLPEGAAKRGKSELLRHATRHLAEVNAKAYEYDRDMAKRDAEKAELQAELEHTRASVSDERKRSIRFETSWREAENRAAQSQFELQRVKQELEDLRKSLG</sequence>
<evidence type="ECO:0000313" key="4">
    <source>
        <dbReference type="Proteomes" id="UP000193986"/>
    </source>
</evidence>
<dbReference type="InterPro" id="IPR011598">
    <property type="entry name" value="bHLH_dom"/>
</dbReference>
<feature type="domain" description="BHLH" evidence="2">
    <location>
        <begin position="143"/>
        <end position="193"/>
    </location>
</feature>
<evidence type="ECO:0000256" key="1">
    <source>
        <dbReference type="SAM" id="MobiDB-lite"/>
    </source>
</evidence>
<dbReference type="InParanoid" id="A0A1Y2B6S9"/>
<feature type="compositionally biased region" description="Acidic residues" evidence="1">
    <location>
        <begin position="95"/>
        <end position="116"/>
    </location>
</feature>
<dbReference type="Pfam" id="PF00010">
    <property type="entry name" value="HLH"/>
    <property type="match status" value="1"/>
</dbReference>
<dbReference type="InterPro" id="IPR036638">
    <property type="entry name" value="HLH_DNA-bd_sf"/>
</dbReference>
<gene>
    <name evidence="3" type="ORF">BCR39DRAFT_528616</name>
</gene>
<evidence type="ECO:0000259" key="2">
    <source>
        <dbReference type="PROSITE" id="PS50888"/>
    </source>
</evidence>
<accession>A0A1Y2B6S9</accession>
<dbReference type="SMART" id="SM00353">
    <property type="entry name" value="HLH"/>
    <property type="match status" value="1"/>
</dbReference>
<dbReference type="OrthoDB" id="71302at2759"/>
<organism evidence="3 4">
    <name type="scientific">Naematelia encephala</name>
    <dbReference type="NCBI Taxonomy" id="71784"/>
    <lineage>
        <taxon>Eukaryota</taxon>
        <taxon>Fungi</taxon>
        <taxon>Dikarya</taxon>
        <taxon>Basidiomycota</taxon>
        <taxon>Agaricomycotina</taxon>
        <taxon>Tremellomycetes</taxon>
        <taxon>Tremellales</taxon>
        <taxon>Naemateliaceae</taxon>
        <taxon>Naematelia</taxon>
    </lineage>
</organism>
<dbReference type="SUPFAM" id="SSF47459">
    <property type="entry name" value="HLH, helix-loop-helix DNA-binding domain"/>
    <property type="match status" value="1"/>
</dbReference>
<reference evidence="3 4" key="1">
    <citation type="submission" date="2016-07" db="EMBL/GenBank/DDBJ databases">
        <title>Pervasive Adenine N6-methylation of Active Genes in Fungi.</title>
        <authorList>
            <consortium name="DOE Joint Genome Institute"/>
            <person name="Mondo S.J."/>
            <person name="Dannebaum R.O."/>
            <person name="Kuo R.C."/>
            <person name="Labutti K."/>
            <person name="Haridas S."/>
            <person name="Kuo A."/>
            <person name="Salamov A."/>
            <person name="Ahrendt S.R."/>
            <person name="Lipzen A."/>
            <person name="Sullivan W."/>
            <person name="Andreopoulos W.B."/>
            <person name="Clum A."/>
            <person name="Lindquist E."/>
            <person name="Daum C."/>
            <person name="Ramamoorthy G.K."/>
            <person name="Gryganskyi A."/>
            <person name="Culley D."/>
            <person name="Magnuson J.K."/>
            <person name="James T.Y."/>
            <person name="O'Malley M.A."/>
            <person name="Stajich J.E."/>
            <person name="Spatafora J.W."/>
            <person name="Visel A."/>
            <person name="Grigoriev I.V."/>
        </authorList>
    </citation>
    <scope>NUCLEOTIDE SEQUENCE [LARGE SCALE GENOMIC DNA]</scope>
    <source>
        <strain evidence="3 4">68-887.2</strain>
    </source>
</reference>
<proteinExistence type="predicted"/>
<dbReference type="GO" id="GO:0046983">
    <property type="term" value="F:protein dimerization activity"/>
    <property type="evidence" value="ECO:0007669"/>
    <property type="project" value="InterPro"/>
</dbReference>
<protein>
    <recommendedName>
        <fullName evidence="2">BHLH domain-containing protein</fullName>
    </recommendedName>
</protein>
<keyword evidence="4" id="KW-1185">Reference proteome</keyword>
<feature type="compositionally biased region" description="Basic and acidic residues" evidence="1">
    <location>
        <begin position="132"/>
        <end position="156"/>
    </location>
</feature>
<dbReference type="PANTHER" id="PTHR47787">
    <property type="entry name" value="CENTROMERE-BINDING PROTEIN 1"/>
    <property type="match status" value="1"/>
</dbReference>
<dbReference type="STRING" id="71784.A0A1Y2B6S9"/>
<feature type="region of interest" description="Disordered" evidence="1">
    <location>
        <begin position="66"/>
        <end position="156"/>
    </location>
</feature>
<dbReference type="EMBL" id="MCFC01000019">
    <property type="protein sequence ID" value="ORY30541.1"/>
    <property type="molecule type" value="Genomic_DNA"/>
</dbReference>
<dbReference type="GO" id="GO:0003700">
    <property type="term" value="F:DNA-binding transcription factor activity"/>
    <property type="evidence" value="ECO:0007669"/>
    <property type="project" value="TreeGrafter"/>
</dbReference>
<dbReference type="Gene3D" id="4.10.280.10">
    <property type="entry name" value="Helix-loop-helix DNA-binding domain"/>
    <property type="match status" value="1"/>
</dbReference>
<comment type="caution">
    <text evidence="3">The sequence shown here is derived from an EMBL/GenBank/DDBJ whole genome shotgun (WGS) entry which is preliminary data.</text>
</comment>
<feature type="region of interest" description="Disordered" evidence="1">
    <location>
        <begin position="211"/>
        <end position="230"/>
    </location>
</feature>
<dbReference type="AlphaFoldDB" id="A0A1Y2B6S9"/>
<dbReference type="PANTHER" id="PTHR47787:SF1">
    <property type="entry name" value="CENTROMERE-BINDING PROTEIN 1"/>
    <property type="match status" value="1"/>
</dbReference>
<dbReference type="PROSITE" id="PS50888">
    <property type="entry name" value="BHLH"/>
    <property type="match status" value="1"/>
</dbReference>
<dbReference type="GO" id="GO:0005634">
    <property type="term" value="C:nucleus"/>
    <property type="evidence" value="ECO:0007669"/>
    <property type="project" value="TreeGrafter"/>
</dbReference>
<dbReference type="Proteomes" id="UP000193986">
    <property type="component" value="Unassembled WGS sequence"/>
</dbReference>
<name>A0A1Y2B6S9_9TREE</name>
<evidence type="ECO:0000313" key="3">
    <source>
        <dbReference type="EMBL" id="ORY30541.1"/>
    </source>
</evidence>